<evidence type="ECO:0000313" key="5">
    <source>
        <dbReference type="Proteomes" id="UP000294721"/>
    </source>
</evidence>
<organism evidence="4 6">
    <name type="scientific">Uruburuella suis</name>
    <dbReference type="NCBI Taxonomy" id="252130"/>
    <lineage>
        <taxon>Bacteria</taxon>
        <taxon>Pseudomonadati</taxon>
        <taxon>Pseudomonadota</taxon>
        <taxon>Betaproteobacteria</taxon>
        <taxon>Neisseriales</taxon>
        <taxon>Neisseriaceae</taxon>
        <taxon>Uruburuella</taxon>
    </lineage>
</organism>
<feature type="domain" description="Isochorismatase-like" evidence="2">
    <location>
        <begin position="4"/>
        <end position="150"/>
    </location>
</feature>
<accession>A0AAE9GWD4</accession>
<dbReference type="KEGG" id="usu:LVJ78_10225"/>
<reference evidence="4" key="3">
    <citation type="journal article" date="2022" name="Res Sq">
        <title>Evolution of multicellular longitudinally dividing oral cavity symbionts (Neisseriaceae).</title>
        <authorList>
            <person name="Nyongesa S."/>
            <person name="Weber P."/>
            <person name="Bernet E."/>
            <person name="Pullido F."/>
            <person name="Nieckarz M."/>
            <person name="Delaby M."/>
            <person name="Nieves C."/>
            <person name="Viehboeck T."/>
            <person name="Krause N."/>
            <person name="Rivera-Millot A."/>
            <person name="Nakamura A."/>
            <person name="Vischer N."/>
            <person name="VanNieuwenhze M."/>
            <person name="Brun Y."/>
            <person name="Cava F."/>
            <person name="Bulgheresi S."/>
            <person name="Veyrier F."/>
        </authorList>
    </citation>
    <scope>NUCLEOTIDE SEQUENCE</scope>
    <source>
        <strain evidence="4">1258/02</strain>
    </source>
</reference>
<evidence type="ECO:0000313" key="3">
    <source>
        <dbReference type="EMBL" id="TCP09179.1"/>
    </source>
</evidence>
<dbReference type="InterPro" id="IPR000868">
    <property type="entry name" value="Isochorismatase-like_dom"/>
</dbReference>
<dbReference type="PANTHER" id="PTHR43540">
    <property type="entry name" value="PEROXYUREIDOACRYLATE/UREIDOACRYLATE AMIDOHYDROLASE-RELATED"/>
    <property type="match status" value="1"/>
</dbReference>
<dbReference type="Gene3D" id="3.40.50.850">
    <property type="entry name" value="Isochorismatase-like"/>
    <property type="match status" value="1"/>
</dbReference>
<evidence type="ECO:0000313" key="4">
    <source>
        <dbReference type="EMBL" id="UOO79058.1"/>
    </source>
</evidence>
<dbReference type="InterPro" id="IPR050272">
    <property type="entry name" value="Isochorismatase-like_hydrls"/>
</dbReference>
<protein>
    <submittedName>
        <fullName evidence="4">Cysteine hydrolase</fullName>
    </submittedName>
    <submittedName>
        <fullName evidence="3">Nicotinamidase-related amidase</fullName>
    </submittedName>
</protein>
<gene>
    <name evidence="3" type="ORF">EV680_10444</name>
    <name evidence="4" type="ORF">LVJ78_10225</name>
</gene>
<evidence type="ECO:0000313" key="6">
    <source>
        <dbReference type="Proteomes" id="UP000829756"/>
    </source>
</evidence>
<keyword evidence="1 4" id="KW-0378">Hydrolase</keyword>
<dbReference type="SUPFAM" id="SSF52499">
    <property type="entry name" value="Isochorismatase-like hydrolases"/>
    <property type="match status" value="1"/>
</dbReference>
<dbReference type="RefSeq" id="WP_132952850.1">
    <property type="nucleotide sequence ID" value="NZ_CP091507.1"/>
</dbReference>
<sequence length="186" mass="20067">MSDTALLIVDFQNDYFPTFPSAKWPLDNTEAAAANGAKLLAAFRAQGLPVFHIRHEFSSADAPFFQPGSEGAQIHASMAPLEGEPVILKHHVNSFLGTDLQAQLQKRGIKRLFIVGAMSHMCIDAATRAAADLGYECHLAHDACATLAMEWGGIKVPAAQVHAAFMAALQFGYAQVQSTDELLEMV</sequence>
<dbReference type="Proteomes" id="UP000294721">
    <property type="component" value="Unassembled WGS sequence"/>
</dbReference>
<dbReference type="PANTHER" id="PTHR43540:SF1">
    <property type="entry name" value="ISOCHORISMATASE HYDROLASE"/>
    <property type="match status" value="1"/>
</dbReference>
<reference evidence="4" key="2">
    <citation type="submission" date="2021-12" db="EMBL/GenBank/DDBJ databases">
        <authorList>
            <person name="Veyrier F.J."/>
        </authorList>
    </citation>
    <scope>NUCLEOTIDE SEQUENCE</scope>
    <source>
        <strain evidence="4">1258/02</strain>
    </source>
</reference>
<evidence type="ECO:0000259" key="2">
    <source>
        <dbReference type="Pfam" id="PF00857"/>
    </source>
</evidence>
<dbReference type="EMBL" id="CP091507">
    <property type="protein sequence ID" value="UOO79058.1"/>
    <property type="molecule type" value="Genomic_DNA"/>
</dbReference>
<proteinExistence type="predicted"/>
<evidence type="ECO:0000256" key="1">
    <source>
        <dbReference type="ARBA" id="ARBA00022801"/>
    </source>
</evidence>
<dbReference type="CDD" id="cd01014">
    <property type="entry name" value="nicotinamidase_related"/>
    <property type="match status" value="1"/>
</dbReference>
<dbReference type="GO" id="GO:0016787">
    <property type="term" value="F:hydrolase activity"/>
    <property type="evidence" value="ECO:0007669"/>
    <property type="project" value="UniProtKB-KW"/>
</dbReference>
<dbReference type="EMBL" id="SLXE01000004">
    <property type="protein sequence ID" value="TCP09179.1"/>
    <property type="molecule type" value="Genomic_DNA"/>
</dbReference>
<keyword evidence="5" id="KW-1185">Reference proteome</keyword>
<reference evidence="3 5" key="1">
    <citation type="submission" date="2019-03" db="EMBL/GenBank/DDBJ databases">
        <title>Genomic Encyclopedia of Type Strains, Phase IV (KMG-IV): sequencing the most valuable type-strain genomes for metagenomic binning, comparative biology and taxonomic classification.</title>
        <authorList>
            <person name="Goeker M."/>
        </authorList>
    </citation>
    <scope>NUCLEOTIDE SEQUENCE [LARGE SCALE GENOMIC DNA]</scope>
    <source>
        <strain evidence="3 5">DSM 17474</strain>
    </source>
</reference>
<name>A0AAE9GWD4_9NEIS</name>
<dbReference type="InterPro" id="IPR036380">
    <property type="entry name" value="Isochorismatase-like_sf"/>
</dbReference>
<dbReference type="AlphaFoldDB" id="A0AAE9GWD4"/>
<dbReference type="Pfam" id="PF00857">
    <property type="entry name" value="Isochorismatase"/>
    <property type="match status" value="1"/>
</dbReference>
<dbReference type="Proteomes" id="UP000829756">
    <property type="component" value="Chromosome"/>
</dbReference>